<comment type="caution">
    <text evidence="5">The sequence shown here is derived from an EMBL/GenBank/DDBJ whole genome shotgun (WGS) entry which is preliminary data.</text>
</comment>
<feature type="domain" description="HTH araC/xylS-type" evidence="4">
    <location>
        <begin position="293"/>
        <end position="391"/>
    </location>
</feature>
<reference evidence="5 6" key="2">
    <citation type="submission" date="2014-05" db="EMBL/GenBank/DDBJ databases">
        <title>Draft genome sequence of Halobacillus karajensis HK-03.</title>
        <authorList>
            <person name="Khelaifia S."/>
            <person name="Croce O."/>
            <person name="Lagier J.C."/>
            <person name="Raoult D."/>
        </authorList>
    </citation>
    <scope>NUCLEOTIDE SEQUENCE [LARGE SCALE GENOMIC DNA]</scope>
    <source>
        <strain evidence="5 6">HD-03</strain>
    </source>
</reference>
<dbReference type="PANTHER" id="PTHR43280">
    <property type="entry name" value="ARAC-FAMILY TRANSCRIPTIONAL REGULATOR"/>
    <property type="match status" value="1"/>
</dbReference>
<dbReference type="RefSeq" id="WP_035506543.1">
    <property type="nucleotide sequence ID" value="NZ_CCDH010000001.1"/>
</dbReference>
<evidence type="ECO:0000256" key="1">
    <source>
        <dbReference type="ARBA" id="ARBA00023015"/>
    </source>
</evidence>
<dbReference type="InterPro" id="IPR020449">
    <property type="entry name" value="Tscrpt_reg_AraC-type_HTH"/>
</dbReference>
<organism evidence="5 6">
    <name type="scientific">Halobacillus karajensis</name>
    <dbReference type="NCBI Taxonomy" id="195088"/>
    <lineage>
        <taxon>Bacteria</taxon>
        <taxon>Bacillati</taxon>
        <taxon>Bacillota</taxon>
        <taxon>Bacilli</taxon>
        <taxon>Bacillales</taxon>
        <taxon>Bacillaceae</taxon>
        <taxon>Halobacillus</taxon>
    </lineage>
</organism>
<dbReference type="Pfam" id="PF12833">
    <property type="entry name" value="HTH_18"/>
    <property type="match status" value="1"/>
</dbReference>
<dbReference type="EMBL" id="CCDI010000001">
    <property type="protein sequence ID" value="CDQ23018.1"/>
    <property type="molecule type" value="Genomic_DNA"/>
</dbReference>
<accession>A0A059NZ37</accession>
<evidence type="ECO:0000313" key="5">
    <source>
        <dbReference type="EMBL" id="CDQ23018.1"/>
    </source>
</evidence>
<dbReference type="AlphaFoldDB" id="A0A059NZ37"/>
<keyword evidence="1" id="KW-0805">Transcription regulation</keyword>
<dbReference type="GO" id="GO:0043565">
    <property type="term" value="F:sequence-specific DNA binding"/>
    <property type="evidence" value="ECO:0007669"/>
    <property type="project" value="InterPro"/>
</dbReference>
<keyword evidence="2" id="KW-0238">DNA-binding</keyword>
<reference evidence="6" key="1">
    <citation type="submission" date="2014-03" db="EMBL/GenBank/DDBJ databases">
        <authorList>
            <person name="Urmite Genomes U."/>
        </authorList>
    </citation>
    <scope>NUCLEOTIDE SEQUENCE [LARGE SCALE GENOMIC DNA]</scope>
    <source>
        <strain evidence="6">HD-03</strain>
    </source>
</reference>
<dbReference type="InterPro" id="IPR009057">
    <property type="entry name" value="Homeodomain-like_sf"/>
</dbReference>
<name>A0A059NZ37_9BACI</name>
<dbReference type="InterPro" id="IPR018060">
    <property type="entry name" value="HTH_AraC"/>
</dbReference>
<evidence type="ECO:0000256" key="3">
    <source>
        <dbReference type="ARBA" id="ARBA00023163"/>
    </source>
</evidence>
<dbReference type="SMART" id="SM00342">
    <property type="entry name" value="HTH_ARAC"/>
    <property type="match status" value="1"/>
</dbReference>
<dbReference type="PRINTS" id="PR00032">
    <property type="entry name" value="HTHARAC"/>
</dbReference>
<keyword evidence="3" id="KW-0804">Transcription</keyword>
<sequence length="397" mass="46586">MTKYELINLLKDCSIALQTPVLLFNEQNELAYYFPDSFQKPPHGLRNLHKTYLSESRKHPFMIQLYKDPYDQYLFLYPWEGDQGKEYVIGIGPFLQQKVSTKHVRMNLVMNEISTELESQVTQYLEQLPVFNLVQVNSMKRLINQLLPQKEIEDTVAAFENEKIRKHYQKFTQSLNSYPELVASRQKFIDLFKKGDIKTIEEYQLYREKVVKDSNIRSWKNQMIRLVSELGYICVGQGAVQDEVDSLCDFYITFLETKETLDDLKSLELNILQSFLDRLNKVGDFPHNSPLVERAQRYIFQNLTTNLTLKGIAEILNVNPNYLSGVFTKERGVSITQFINQQRIKEAKELLCITQHSLMDISLLLGYNSQSYFTRVFKSIEGIGPKEFRQKYRSKEE</sequence>
<dbReference type="PROSITE" id="PS01124">
    <property type="entry name" value="HTH_ARAC_FAMILY_2"/>
    <property type="match status" value="1"/>
</dbReference>
<dbReference type="PANTHER" id="PTHR43280:SF28">
    <property type="entry name" value="HTH-TYPE TRANSCRIPTIONAL ACTIVATOR RHAS"/>
    <property type="match status" value="1"/>
</dbReference>
<evidence type="ECO:0000259" key="4">
    <source>
        <dbReference type="PROSITE" id="PS01124"/>
    </source>
</evidence>
<evidence type="ECO:0000256" key="2">
    <source>
        <dbReference type="ARBA" id="ARBA00023125"/>
    </source>
</evidence>
<evidence type="ECO:0000313" key="6">
    <source>
        <dbReference type="Proteomes" id="UP000028868"/>
    </source>
</evidence>
<gene>
    <name evidence="5" type="primary">btr</name>
    <name evidence="5" type="ORF">BN983_01237</name>
</gene>
<keyword evidence="6" id="KW-1185">Reference proteome</keyword>
<dbReference type="Gene3D" id="1.10.10.60">
    <property type="entry name" value="Homeodomain-like"/>
    <property type="match status" value="2"/>
</dbReference>
<dbReference type="GO" id="GO:0003700">
    <property type="term" value="F:DNA-binding transcription factor activity"/>
    <property type="evidence" value="ECO:0007669"/>
    <property type="project" value="InterPro"/>
</dbReference>
<proteinExistence type="predicted"/>
<dbReference type="SUPFAM" id="SSF46689">
    <property type="entry name" value="Homeodomain-like"/>
    <property type="match status" value="2"/>
</dbReference>
<protein>
    <submittedName>
        <fullName evidence="5">Bacillibactin transport regulator</fullName>
    </submittedName>
</protein>
<dbReference type="Proteomes" id="UP000028868">
    <property type="component" value="Unassembled WGS sequence"/>
</dbReference>